<keyword evidence="15" id="KW-1185">Reference proteome</keyword>
<dbReference type="CDD" id="cd06225">
    <property type="entry name" value="HAMP"/>
    <property type="match status" value="1"/>
</dbReference>
<feature type="transmembrane region" description="Helical" evidence="8">
    <location>
        <begin position="157"/>
        <end position="179"/>
    </location>
</feature>
<feature type="domain" description="PAC" evidence="12">
    <location>
        <begin position="493"/>
        <end position="544"/>
    </location>
</feature>
<evidence type="ECO:0000256" key="8">
    <source>
        <dbReference type="SAM" id="Phobius"/>
    </source>
</evidence>
<feature type="domain" description="Histidine kinase" evidence="9">
    <location>
        <begin position="564"/>
        <end position="788"/>
    </location>
</feature>
<comment type="caution">
    <text evidence="14">The sequence shown here is derived from an EMBL/GenBank/DDBJ whole genome shotgun (WGS) entry which is preliminary data.</text>
</comment>
<feature type="domain" description="Response regulatory" evidence="10">
    <location>
        <begin position="808"/>
        <end position="924"/>
    </location>
</feature>
<dbReference type="PROSITE" id="PS50112">
    <property type="entry name" value="PAS"/>
    <property type="match status" value="1"/>
</dbReference>
<dbReference type="InterPro" id="IPR005467">
    <property type="entry name" value="His_kinase_dom"/>
</dbReference>
<dbReference type="InterPro" id="IPR001610">
    <property type="entry name" value="PAC"/>
</dbReference>
<dbReference type="InterPro" id="IPR003660">
    <property type="entry name" value="HAMP_dom"/>
</dbReference>
<evidence type="ECO:0000256" key="5">
    <source>
        <dbReference type="ARBA" id="ARBA00022679"/>
    </source>
</evidence>
<keyword evidence="6" id="KW-0418">Kinase</keyword>
<dbReference type="InterPro" id="IPR003594">
    <property type="entry name" value="HATPase_dom"/>
</dbReference>
<dbReference type="Pfam" id="PF08448">
    <property type="entry name" value="PAS_4"/>
    <property type="match status" value="1"/>
</dbReference>
<evidence type="ECO:0000256" key="4">
    <source>
        <dbReference type="ARBA" id="ARBA00022553"/>
    </source>
</evidence>
<proteinExistence type="predicted"/>
<dbReference type="Gene3D" id="1.10.287.130">
    <property type="match status" value="1"/>
</dbReference>
<reference evidence="14 15" key="1">
    <citation type="submission" date="2019-01" db="EMBL/GenBank/DDBJ databases">
        <title>Lacunisphaera sp. strain TWA-58.</title>
        <authorList>
            <person name="Chen W.-M."/>
        </authorList>
    </citation>
    <scope>NUCLEOTIDE SEQUENCE [LARGE SCALE GENOMIC DNA]</scope>
    <source>
        <strain evidence="14 15">TWA-58</strain>
    </source>
</reference>
<dbReference type="SUPFAM" id="SSF158472">
    <property type="entry name" value="HAMP domain-like"/>
    <property type="match status" value="1"/>
</dbReference>
<evidence type="ECO:0000313" key="15">
    <source>
        <dbReference type="Proteomes" id="UP000290218"/>
    </source>
</evidence>
<dbReference type="Proteomes" id="UP000290218">
    <property type="component" value="Unassembled WGS sequence"/>
</dbReference>
<evidence type="ECO:0000256" key="2">
    <source>
        <dbReference type="ARBA" id="ARBA00004370"/>
    </source>
</evidence>
<dbReference type="AlphaFoldDB" id="A0A4V1M611"/>
<dbReference type="PROSITE" id="PS50113">
    <property type="entry name" value="PAC"/>
    <property type="match status" value="1"/>
</dbReference>
<dbReference type="GO" id="GO:0016020">
    <property type="term" value="C:membrane"/>
    <property type="evidence" value="ECO:0007669"/>
    <property type="project" value="UniProtKB-SubCell"/>
</dbReference>
<dbReference type="InterPro" id="IPR033417">
    <property type="entry name" value="CHASE8"/>
</dbReference>
<dbReference type="SMART" id="SM00065">
    <property type="entry name" value="GAF"/>
    <property type="match status" value="1"/>
</dbReference>
<dbReference type="InterPro" id="IPR011006">
    <property type="entry name" value="CheY-like_superfamily"/>
</dbReference>
<dbReference type="Pfam" id="PF00672">
    <property type="entry name" value="HAMP"/>
    <property type="match status" value="1"/>
</dbReference>
<keyword evidence="8" id="KW-0472">Membrane</keyword>
<dbReference type="InterPro" id="IPR035965">
    <property type="entry name" value="PAS-like_dom_sf"/>
</dbReference>
<evidence type="ECO:0000256" key="3">
    <source>
        <dbReference type="ARBA" id="ARBA00012438"/>
    </source>
</evidence>
<dbReference type="SMART" id="SM00086">
    <property type="entry name" value="PAC"/>
    <property type="match status" value="1"/>
</dbReference>
<dbReference type="SUPFAM" id="SSF47384">
    <property type="entry name" value="Homodimeric domain of signal transducing histidine kinase"/>
    <property type="match status" value="1"/>
</dbReference>
<dbReference type="Pfam" id="PF02518">
    <property type="entry name" value="HATPase_c"/>
    <property type="match status" value="1"/>
</dbReference>
<dbReference type="SMART" id="SM00387">
    <property type="entry name" value="HATPase_c"/>
    <property type="match status" value="1"/>
</dbReference>
<dbReference type="InterPro" id="IPR000014">
    <property type="entry name" value="PAS"/>
</dbReference>
<dbReference type="CDD" id="cd00156">
    <property type="entry name" value="REC"/>
    <property type="match status" value="1"/>
</dbReference>
<dbReference type="Pfam" id="PF17152">
    <property type="entry name" value="CHASE8"/>
    <property type="match status" value="1"/>
</dbReference>
<dbReference type="PANTHER" id="PTHR43065">
    <property type="entry name" value="SENSOR HISTIDINE KINASE"/>
    <property type="match status" value="1"/>
</dbReference>
<keyword evidence="4 7" id="KW-0597">Phosphoprotein</keyword>
<name>A0A4V1M611_9BACT</name>
<keyword evidence="5" id="KW-0808">Transferase</keyword>
<dbReference type="Pfam" id="PF01590">
    <property type="entry name" value="GAF"/>
    <property type="match status" value="1"/>
</dbReference>
<dbReference type="CDD" id="cd00082">
    <property type="entry name" value="HisKA"/>
    <property type="match status" value="1"/>
</dbReference>
<dbReference type="InterPro" id="IPR036097">
    <property type="entry name" value="HisK_dim/P_sf"/>
</dbReference>
<dbReference type="InterPro" id="IPR036890">
    <property type="entry name" value="HATPase_C_sf"/>
</dbReference>
<evidence type="ECO:0000259" key="9">
    <source>
        <dbReference type="PROSITE" id="PS50109"/>
    </source>
</evidence>
<dbReference type="SMART" id="SM00448">
    <property type="entry name" value="REC"/>
    <property type="match status" value="1"/>
</dbReference>
<keyword evidence="8" id="KW-1133">Transmembrane helix</keyword>
<evidence type="ECO:0000259" key="10">
    <source>
        <dbReference type="PROSITE" id="PS50110"/>
    </source>
</evidence>
<dbReference type="InterPro" id="IPR001789">
    <property type="entry name" value="Sig_transdc_resp-reg_receiver"/>
</dbReference>
<evidence type="ECO:0000256" key="7">
    <source>
        <dbReference type="PROSITE-ProRule" id="PRU00169"/>
    </source>
</evidence>
<dbReference type="SMART" id="SM00091">
    <property type="entry name" value="PAS"/>
    <property type="match status" value="1"/>
</dbReference>
<sequence length="928" mass="101665">MNRAVLDSVQARLARLILIAVLLAMVVTVGTLVLFEVTTFRPRVLENAKTQADLITEIIVPALEFSDPATAEKLLSVLRHESMVEAAAIYQADGTLLARYQRPQTQVVPPAGPVDLGDRLVGNKAIVSVQVKSEGLTIGQVWLQADTPGWKARFQPYALLLTVVALVVVGLSVFIAVTARRQITGPLQTLAETVRRIGSSRDLGLRVPENDRGEVGDLGRSFNALLDTINQRDRLMSERDTRLVRHNAGLARLAHLDLDDVTHYGTVLKEVTELVAESQQVDRVGVWLFEDARSALVCGDLFVQSAHHHEHGQRLTRAEFPHYFQAIESDRTIAAADAVHHPETREFAGNYLRPLGIGAMLDSPIRWRGQVIGVLCHEHVGGVREWHSDEITLSEVCAERVTHLLERRESMLAEAARRESDTRFRDFISQAQDAIFTLTLDGRIQSVNDAARRITGWELNTWIGHRFQRVLLPEDVALAEQRFAEVVKGGVPPSFELRIRTRQGGLATLEFVVSPQREGGKVVGLLGIGRDVTERKQAAETRSRLEEQLRHSQKMEAIGTMAGGIAHDFNNLLTAIIGNAQLAELDLRQADPVREYLMQVLIASHRAKELVQQILAFSRRQEQVLAPVSLDKVVSESLKLLRPVIASTIRIEAKLPPGLPPVSGDATQLQQVVVNLATNAAHAMEDKGGLLELVLEQVEVNLEMCRLQPELKPGHYVRLSVTDNGIGMSAAVLEKIFDPFFTTKDKGKGTGLGLAVVHGIVQQHGGMISVSSVLGEGTTFRVYCPSASGTPLAAAPSAALQFAGAGEPVLVIDDEEQVLRVAVSVLQRNGYHPVAYHDPLRALAAFSERPDHWRLVVTDQLMPSIKGTALAAEIWKLRPGFPVILATGFSGNLDENVIRGVGFAGILAKPYTKESLLAQVGQALQRQA</sequence>
<dbReference type="GO" id="GO:0000155">
    <property type="term" value="F:phosphorelay sensor kinase activity"/>
    <property type="evidence" value="ECO:0007669"/>
    <property type="project" value="InterPro"/>
</dbReference>
<keyword evidence="8" id="KW-0812">Transmembrane</keyword>
<dbReference type="InterPro" id="IPR029016">
    <property type="entry name" value="GAF-like_dom_sf"/>
</dbReference>
<dbReference type="OrthoDB" id="9784397at2"/>
<comment type="subcellular location">
    <subcellularLocation>
        <location evidence="2">Membrane</location>
    </subcellularLocation>
</comment>
<dbReference type="Gene3D" id="3.40.50.2300">
    <property type="match status" value="1"/>
</dbReference>
<evidence type="ECO:0000259" key="13">
    <source>
        <dbReference type="PROSITE" id="PS50885"/>
    </source>
</evidence>
<dbReference type="SUPFAM" id="SSF52172">
    <property type="entry name" value="CheY-like"/>
    <property type="match status" value="1"/>
</dbReference>
<dbReference type="Gene3D" id="3.30.450.40">
    <property type="match status" value="1"/>
</dbReference>
<dbReference type="InterPro" id="IPR003661">
    <property type="entry name" value="HisK_dim/P_dom"/>
</dbReference>
<dbReference type="Gene3D" id="6.10.340.10">
    <property type="match status" value="1"/>
</dbReference>
<dbReference type="InterPro" id="IPR000700">
    <property type="entry name" value="PAS-assoc_C"/>
</dbReference>
<evidence type="ECO:0000259" key="12">
    <source>
        <dbReference type="PROSITE" id="PS50113"/>
    </source>
</evidence>
<feature type="domain" description="PAS" evidence="11">
    <location>
        <begin position="420"/>
        <end position="490"/>
    </location>
</feature>
<dbReference type="PROSITE" id="PS50885">
    <property type="entry name" value="HAMP"/>
    <property type="match status" value="1"/>
</dbReference>
<accession>A0A4V1M611</accession>
<dbReference type="PROSITE" id="PS50109">
    <property type="entry name" value="HIS_KIN"/>
    <property type="match status" value="1"/>
</dbReference>
<dbReference type="SUPFAM" id="SSF55785">
    <property type="entry name" value="PYP-like sensor domain (PAS domain)"/>
    <property type="match status" value="1"/>
</dbReference>
<evidence type="ECO:0000259" key="11">
    <source>
        <dbReference type="PROSITE" id="PS50112"/>
    </source>
</evidence>
<dbReference type="CDD" id="cd00130">
    <property type="entry name" value="PAS"/>
    <property type="match status" value="1"/>
</dbReference>
<feature type="domain" description="HAMP" evidence="13">
    <location>
        <begin position="181"/>
        <end position="234"/>
    </location>
</feature>
<dbReference type="Pfam" id="PF00072">
    <property type="entry name" value="Response_reg"/>
    <property type="match status" value="1"/>
</dbReference>
<dbReference type="EC" id="2.7.13.3" evidence="3"/>
<evidence type="ECO:0000256" key="6">
    <source>
        <dbReference type="ARBA" id="ARBA00022777"/>
    </source>
</evidence>
<dbReference type="EMBL" id="SDHX01000002">
    <property type="protein sequence ID" value="RXK53396.1"/>
    <property type="molecule type" value="Genomic_DNA"/>
</dbReference>
<dbReference type="InterPro" id="IPR004358">
    <property type="entry name" value="Sig_transdc_His_kin-like_C"/>
</dbReference>
<dbReference type="SUPFAM" id="SSF55781">
    <property type="entry name" value="GAF domain-like"/>
    <property type="match status" value="1"/>
</dbReference>
<evidence type="ECO:0000313" key="14">
    <source>
        <dbReference type="EMBL" id="RXK53396.1"/>
    </source>
</evidence>
<feature type="transmembrane region" description="Helical" evidence="8">
    <location>
        <begin position="12"/>
        <end position="35"/>
    </location>
</feature>
<organism evidence="14 15">
    <name type="scientific">Oleiharenicola lentus</name>
    <dbReference type="NCBI Taxonomy" id="2508720"/>
    <lineage>
        <taxon>Bacteria</taxon>
        <taxon>Pseudomonadati</taxon>
        <taxon>Verrucomicrobiota</taxon>
        <taxon>Opitutia</taxon>
        <taxon>Opitutales</taxon>
        <taxon>Opitutaceae</taxon>
        <taxon>Oleiharenicola</taxon>
    </lineage>
</organism>
<dbReference type="InterPro" id="IPR013656">
    <property type="entry name" value="PAS_4"/>
</dbReference>
<dbReference type="SUPFAM" id="SSF55874">
    <property type="entry name" value="ATPase domain of HSP90 chaperone/DNA topoisomerase II/histidine kinase"/>
    <property type="match status" value="1"/>
</dbReference>
<protein>
    <recommendedName>
        <fullName evidence="3">histidine kinase</fullName>
        <ecNumber evidence="3">2.7.13.3</ecNumber>
    </recommendedName>
</protein>
<comment type="catalytic activity">
    <reaction evidence="1">
        <text>ATP + protein L-histidine = ADP + protein N-phospho-L-histidine.</text>
        <dbReference type="EC" id="2.7.13.3"/>
    </reaction>
</comment>
<dbReference type="SMART" id="SM00388">
    <property type="entry name" value="HisKA"/>
    <property type="match status" value="1"/>
</dbReference>
<dbReference type="SMART" id="SM00304">
    <property type="entry name" value="HAMP"/>
    <property type="match status" value="1"/>
</dbReference>
<dbReference type="Gene3D" id="3.30.450.20">
    <property type="entry name" value="PAS domain"/>
    <property type="match status" value="1"/>
</dbReference>
<gene>
    <name evidence="14" type="ORF">ESB00_17020</name>
</gene>
<dbReference type="PROSITE" id="PS50110">
    <property type="entry name" value="RESPONSE_REGULATORY"/>
    <property type="match status" value="1"/>
</dbReference>
<evidence type="ECO:0000256" key="1">
    <source>
        <dbReference type="ARBA" id="ARBA00000085"/>
    </source>
</evidence>
<dbReference type="InterPro" id="IPR003018">
    <property type="entry name" value="GAF"/>
</dbReference>
<dbReference type="Gene3D" id="3.30.565.10">
    <property type="entry name" value="Histidine kinase-like ATPase, C-terminal domain"/>
    <property type="match status" value="1"/>
</dbReference>
<dbReference type="Pfam" id="PF00512">
    <property type="entry name" value="HisKA"/>
    <property type="match status" value="1"/>
</dbReference>
<dbReference type="NCBIfam" id="TIGR00229">
    <property type="entry name" value="sensory_box"/>
    <property type="match status" value="1"/>
</dbReference>
<dbReference type="PRINTS" id="PR00344">
    <property type="entry name" value="BCTRLSENSOR"/>
</dbReference>
<feature type="modified residue" description="4-aspartylphosphate" evidence="7">
    <location>
        <position position="859"/>
    </location>
</feature>
<dbReference type="PANTHER" id="PTHR43065:SF42">
    <property type="entry name" value="TWO-COMPONENT SENSOR PPRA"/>
    <property type="match status" value="1"/>
</dbReference>